<keyword evidence="1" id="KW-0812">Transmembrane</keyword>
<feature type="transmembrane region" description="Helical" evidence="1">
    <location>
        <begin position="67"/>
        <end position="88"/>
    </location>
</feature>
<proteinExistence type="predicted"/>
<dbReference type="Proteomes" id="UP000827889">
    <property type="component" value="Chromosome 11"/>
</dbReference>
<keyword evidence="1" id="KW-1133">Transmembrane helix</keyword>
<protein>
    <submittedName>
        <fullName evidence="3">Uncharacterized protein LOC115735680 isoform X1</fullName>
    </submittedName>
</protein>
<feature type="transmembrane region" description="Helical" evidence="1">
    <location>
        <begin position="28"/>
        <end position="47"/>
    </location>
</feature>
<dbReference type="GeneID" id="115735680"/>
<dbReference type="RefSeq" id="XP_048128763.1">
    <property type="nucleotide sequence ID" value="XM_048272806.1"/>
</dbReference>
<name>A0ABM3GWP8_9MYRT</name>
<evidence type="ECO:0000313" key="3">
    <source>
        <dbReference type="RefSeq" id="XP_048128763.1"/>
    </source>
</evidence>
<keyword evidence="1" id="KW-0472">Membrane</keyword>
<reference evidence="3" key="1">
    <citation type="submission" date="2025-08" db="UniProtKB">
        <authorList>
            <consortium name="RefSeq"/>
        </authorList>
    </citation>
    <scope>IDENTIFICATION</scope>
    <source>
        <tissue evidence="3">Leaf</tissue>
    </source>
</reference>
<evidence type="ECO:0000256" key="1">
    <source>
        <dbReference type="SAM" id="Phobius"/>
    </source>
</evidence>
<accession>A0ABM3GWP8</accession>
<dbReference type="PANTHER" id="PTHR33640:SF8">
    <property type="entry name" value="TRANSMEMBRANE PROTEIN"/>
    <property type="match status" value="1"/>
</dbReference>
<organism evidence="2 3">
    <name type="scientific">Rhodamnia argentea</name>
    <dbReference type="NCBI Taxonomy" id="178133"/>
    <lineage>
        <taxon>Eukaryota</taxon>
        <taxon>Viridiplantae</taxon>
        <taxon>Streptophyta</taxon>
        <taxon>Embryophyta</taxon>
        <taxon>Tracheophyta</taxon>
        <taxon>Spermatophyta</taxon>
        <taxon>Magnoliopsida</taxon>
        <taxon>eudicotyledons</taxon>
        <taxon>Gunneridae</taxon>
        <taxon>Pentapetalae</taxon>
        <taxon>rosids</taxon>
        <taxon>malvids</taxon>
        <taxon>Myrtales</taxon>
        <taxon>Myrtaceae</taxon>
        <taxon>Myrtoideae</taxon>
        <taxon>Myrteae</taxon>
        <taxon>Australasian group</taxon>
        <taxon>Rhodamnia</taxon>
    </lineage>
</organism>
<gene>
    <name evidence="3" type="primary">LOC115735680</name>
</gene>
<dbReference type="PANTHER" id="PTHR33640">
    <property type="entry name" value="TRANSMEMBRANE PROTEIN"/>
    <property type="match status" value="1"/>
</dbReference>
<sequence>MDSLHFKNIKVEKRGYRSTGKGCQLRKIASLFRIMEICVLLVLLSRFSTQLPMAVKNSGEYFRGLKVVLVSPRFVFILGNVIIVTLFVKSGQFSARDSAIKNDLYDEFLEKSEKSRNSHQTETQFQDKQIICEETSDDNKHVVHGDGAVKTYRRSQSENLHHVNRVKLQRVLRRSATEKCRESALCADNGKLEKSSFPEDSLSNEEFRRTVEAFIARQQRSLREEK</sequence>
<evidence type="ECO:0000313" key="2">
    <source>
        <dbReference type="Proteomes" id="UP000827889"/>
    </source>
</evidence>
<keyword evidence="2" id="KW-1185">Reference proteome</keyword>